<dbReference type="EMBL" id="JACRSV010000002">
    <property type="protein sequence ID" value="MBC8560001.1"/>
    <property type="molecule type" value="Genomic_DNA"/>
</dbReference>
<organism evidence="4 5">
    <name type="scientific">Fumia xinanensis</name>
    <dbReference type="NCBI Taxonomy" id="2763659"/>
    <lineage>
        <taxon>Bacteria</taxon>
        <taxon>Bacillati</taxon>
        <taxon>Bacillota</taxon>
        <taxon>Clostridia</taxon>
        <taxon>Eubacteriales</taxon>
        <taxon>Oscillospiraceae</taxon>
        <taxon>Fumia</taxon>
    </lineage>
</organism>
<dbReference type="PANTHER" id="PTHR30328:SF54">
    <property type="entry name" value="HTH-TYPE TRANSCRIPTIONAL REPRESSOR SCO4008"/>
    <property type="match status" value="1"/>
</dbReference>
<dbReference type="PROSITE" id="PS01081">
    <property type="entry name" value="HTH_TETR_1"/>
    <property type="match status" value="1"/>
</dbReference>
<proteinExistence type="predicted"/>
<dbReference type="RefSeq" id="WP_249294967.1">
    <property type="nucleotide sequence ID" value="NZ_JACRSV010000002.1"/>
</dbReference>
<dbReference type="Pfam" id="PF00440">
    <property type="entry name" value="TetR_N"/>
    <property type="match status" value="1"/>
</dbReference>
<feature type="domain" description="HTH tetR-type" evidence="3">
    <location>
        <begin position="8"/>
        <end position="68"/>
    </location>
</feature>
<evidence type="ECO:0000259" key="3">
    <source>
        <dbReference type="PROSITE" id="PS50977"/>
    </source>
</evidence>
<evidence type="ECO:0000256" key="2">
    <source>
        <dbReference type="PROSITE-ProRule" id="PRU00335"/>
    </source>
</evidence>
<dbReference type="SUPFAM" id="SSF48498">
    <property type="entry name" value="Tetracyclin repressor-like, C-terminal domain"/>
    <property type="match status" value="1"/>
</dbReference>
<dbReference type="AlphaFoldDB" id="A0A926E2B0"/>
<dbReference type="Gene3D" id="1.10.357.10">
    <property type="entry name" value="Tetracycline Repressor, domain 2"/>
    <property type="match status" value="1"/>
</dbReference>
<keyword evidence="1 2" id="KW-0238">DNA-binding</keyword>
<dbReference type="PROSITE" id="PS50977">
    <property type="entry name" value="HTH_TETR_2"/>
    <property type="match status" value="1"/>
</dbReference>
<dbReference type="PRINTS" id="PR00455">
    <property type="entry name" value="HTHTETR"/>
</dbReference>
<dbReference type="GO" id="GO:0003677">
    <property type="term" value="F:DNA binding"/>
    <property type="evidence" value="ECO:0007669"/>
    <property type="project" value="UniProtKB-UniRule"/>
</dbReference>
<comment type="caution">
    <text evidence="4">The sequence shown here is derived from an EMBL/GenBank/DDBJ whole genome shotgun (WGS) entry which is preliminary data.</text>
</comment>
<evidence type="ECO:0000256" key="1">
    <source>
        <dbReference type="ARBA" id="ARBA00023125"/>
    </source>
</evidence>
<protein>
    <submittedName>
        <fullName evidence="4">TetR/AcrR family transcriptional regulator</fullName>
    </submittedName>
</protein>
<evidence type="ECO:0000313" key="5">
    <source>
        <dbReference type="Proteomes" id="UP000610760"/>
    </source>
</evidence>
<dbReference type="Proteomes" id="UP000610760">
    <property type="component" value="Unassembled WGS sequence"/>
</dbReference>
<dbReference type="InterPro" id="IPR036271">
    <property type="entry name" value="Tet_transcr_reg_TetR-rel_C_sf"/>
</dbReference>
<reference evidence="4" key="1">
    <citation type="submission" date="2020-08" db="EMBL/GenBank/DDBJ databases">
        <title>Genome public.</title>
        <authorList>
            <person name="Liu C."/>
            <person name="Sun Q."/>
        </authorList>
    </citation>
    <scope>NUCLEOTIDE SEQUENCE</scope>
    <source>
        <strain evidence="4">NSJ-33</strain>
    </source>
</reference>
<dbReference type="SUPFAM" id="SSF46689">
    <property type="entry name" value="Homeodomain-like"/>
    <property type="match status" value="1"/>
</dbReference>
<dbReference type="GO" id="GO:0006355">
    <property type="term" value="P:regulation of DNA-templated transcription"/>
    <property type="evidence" value="ECO:0007669"/>
    <property type="project" value="UniProtKB-ARBA"/>
</dbReference>
<dbReference type="InterPro" id="IPR009057">
    <property type="entry name" value="Homeodomain-like_sf"/>
</dbReference>
<evidence type="ECO:0000313" key="4">
    <source>
        <dbReference type="EMBL" id="MBC8560001.1"/>
    </source>
</evidence>
<gene>
    <name evidence="4" type="ORF">H8710_07980</name>
</gene>
<keyword evidence="5" id="KW-1185">Reference proteome</keyword>
<accession>A0A926E2B0</accession>
<dbReference type="InterPro" id="IPR023772">
    <property type="entry name" value="DNA-bd_HTH_TetR-type_CS"/>
</dbReference>
<feature type="DNA-binding region" description="H-T-H motif" evidence="2">
    <location>
        <begin position="31"/>
        <end position="50"/>
    </location>
</feature>
<sequence length="206" mass="23276">MNKTEEKALTRNKMIEAAIVEFGLHGYEGASTNQICAGASISKGLLYHYFKSKENLFEETLRYCMEDFHRAEQDACCGKLAGIDYLAAVYGLHIAFFAAHPYHYQLIAQFVTSGALSENNQALRRCREEIWQYGLKALSRFLDNISLKPETDRKQAMEVLIVLIGSIQRKYISAVQQNGLAVKDAQQQFKRELRDTLGLICRGIAA</sequence>
<dbReference type="InterPro" id="IPR050109">
    <property type="entry name" value="HTH-type_TetR-like_transc_reg"/>
</dbReference>
<dbReference type="InterPro" id="IPR001647">
    <property type="entry name" value="HTH_TetR"/>
</dbReference>
<dbReference type="PANTHER" id="PTHR30328">
    <property type="entry name" value="TRANSCRIPTIONAL REPRESSOR"/>
    <property type="match status" value="1"/>
</dbReference>
<name>A0A926E2B0_9FIRM</name>